<accession>A0A1H7Q2R6</accession>
<keyword evidence="2" id="KW-1185">Reference proteome</keyword>
<evidence type="ECO:0000313" key="1">
    <source>
        <dbReference type="EMBL" id="SEL42136.1"/>
    </source>
</evidence>
<proteinExistence type="predicted"/>
<reference evidence="1 2" key="1">
    <citation type="submission" date="2016-10" db="EMBL/GenBank/DDBJ databases">
        <authorList>
            <person name="de Groot N.N."/>
        </authorList>
    </citation>
    <scope>NUCLEOTIDE SEQUENCE [LARGE SCALE GENOMIC DNA]</scope>
    <source>
        <strain evidence="1 2">DSM 25232</strain>
    </source>
</reference>
<evidence type="ECO:0000313" key="2">
    <source>
        <dbReference type="Proteomes" id="UP000198521"/>
    </source>
</evidence>
<dbReference type="RefSeq" id="WP_091408634.1">
    <property type="nucleotide sequence ID" value="NZ_FOAB01000004.1"/>
</dbReference>
<gene>
    <name evidence="1" type="ORF">SAMN04487910_2405</name>
</gene>
<dbReference type="STRING" id="1038014.SAMN04487910_2405"/>
<dbReference type="EMBL" id="FOAB01000004">
    <property type="protein sequence ID" value="SEL42136.1"/>
    <property type="molecule type" value="Genomic_DNA"/>
</dbReference>
<dbReference type="OrthoDB" id="1157149at2"/>
<dbReference type="AlphaFoldDB" id="A0A1H7Q2R6"/>
<name>A0A1H7Q2R6_AQUAM</name>
<dbReference type="Proteomes" id="UP000198521">
    <property type="component" value="Unassembled WGS sequence"/>
</dbReference>
<organism evidence="1 2">
    <name type="scientific">Aquimarina amphilecti</name>
    <dbReference type="NCBI Taxonomy" id="1038014"/>
    <lineage>
        <taxon>Bacteria</taxon>
        <taxon>Pseudomonadati</taxon>
        <taxon>Bacteroidota</taxon>
        <taxon>Flavobacteriia</taxon>
        <taxon>Flavobacteriales</taxon>
        <taxon>Flavobacteriaceae</taxon>
        <taxon>Aquimarina</taxon>
    </lineage>
</organism>
<protein>
    <submittedName>
        <fullName evidence="1">Uncharacterized protein</fullName>
    </submittedName>
</protein>
<sequence length="602" mass="62165">MNKIITFLIFVCTISITAQNSYRINYQAVVRDAGNIVVGDTNVGVQINILQTSASGTSVYSENQSVTTNINGLASLVIGNAAGFDSIDWSAGPYFIRIEIDPAGGTSYTLSTVNQLLSVPYALHSATADVAATANYNSLTNLPTIITPAQAAKIDFITVTSAVNIDQLQTDVTANNAKVTFPGFGTVPGTALEGDNVIWTKSMTDDIFYNAGNVGIGVDESSSFSGSKLHVGGPILFDGTPAATVPGSLYYDNTGSGSFHYIDNTNTDVTINTGAVTYAGGLWSIENGDAVISNDVFIQNSLGVGQDISTGVDFGFNTLLLAENNLRILFDDSDDISGTLPANDWQIEINETANGGTSHFAIVDVTGATTPFKILAGAAEHSLFVATNGNVGLGTNNPTNKLEVVGAIKADSFIGDGSGITGIATGTGGVTNAGDTTIAADNDADTVGEIAFQTQNITRMTVSNTGFIGIGTTTPSVALDVIGDAKVDNMTLNGNASVQSIVITPNVETSATTFPTTYDVTDKSFVTLDGQAASSIQAFSGGITGQSIIVTALTSTITLEHNAGTAAQNFQLAGNANIILTANSSATFVYDGTNWYCVGLNN</sequence>